<sequence>MTVETYSNESEGIKCVYNNGNWLVSIKNWKPDNDIEGVSHLEIHHKSDEQFILVQGKALLITAERSDNKFQDIKLTPMRVGEVLNVSKEQWFYSITQKDTKIVYVQAADTSLDNSDFADLTDEQVAEIQQKATTLLEEL</sequence>
<keyword evidence="2" id="KW-1185">Reference proteome</keyword>
<evidence type="ECO:0000313" key="2">
    <source>
        <dbReference type="Proteomes" id="UP001597199"/>
    </source>
</evidence>
<proteinExistence type="predicted"/>
<name>A0ABW4BEQ1_9LACO</name>
<dbReference type="EMBL" id="JBHTOA010000028">
    <property type="protein sequence ID" value="MFD1398972.1"/>
    <property type="molecule type" value="Genomic_DNA"/>
</dbReference>
<dbReference type="Proteomes" id="UP001597199">
    <property type="component" value="Unassembled WGS sequence"/>
</dbReference>
<evidence type="ECO:0008006" key="3">
    <source>
        <dbReference type="Google" id="ProtNLM"/>
    </source>
</evidence>
<comment type="caution">
    <text evidence="1">The sequence shown here is derived from an EMBL/GenBank/DDBJ whole genome shotgun (WGS) entry which is preliminary data.</text>
</comment>
<dbReference type="RefSeq" id="WP_204119769.1">
    <property type="nucleotide sequence ID" value="NZ_BOLV01000027.1"/>
</dbReference>
<reference evidence="2" key="1">
    <citation type="journal article" date="2019" name="Int. J. Syst. Evol. Microbiol.">
        <title>The Global Catalogue of Microorganisms (GCM) 10K type strain sequencing project: providing services to taxonomists for standard genome sequencing and annotation.</title>
        <authorList>
            <consortium name="The Broad Institute Genomics Platform"/>
            <consortium name="The Broad Institute Genome Sequencing Center for Infectious Disease"/>
            <person name="Wu L."/>
            <person name="Ma J."/>
        </authorList>
    </citation>
    <scope>NUCLEOTIDE SEQUENCE [LARGE SCALE GENOMIC DNA]</scope>
    <source>
        <strain evidence="2">CCM 9110</strain>
    </source>
</reference>
<dbReference type="InterPro" id="IPR014710">
    <property type="entry name" value="RmlC-like_jellyroll"/>
</dbReference>
<dbReference type="Gene3D" id="2.60.120.10">
    <property type="entry name" value="Jelly Rolls"/>
    <property type="match status" value="1"/>
</dbReference>
<gene>
    <name evidence="1" type="ORF">ACFQ41_06590</name>
</gene>
<organism evidence="1 2">
    <name type="scientific">Lacticaseibacillus suilingensis</name>
    <dbReference type="NCBI Taxonomy" id="2799577"/>
    <lineage>
        <taxon>Bacteria</taxon>
        <taxon>Bacillati</taxon>
        <taxon>Bacillota</taxon>
        <taxon>Bacilli</taxon>
        <taxon>Lactobacillales</taxon>
        <taxon>Lactobacillaceae</taxon>
        <taxon>Lacticaseibacillus</taxon>
    </lineage>
</organism>
<protein>
    <recommendedName>
        <fullName evidence="3">Cupin</fullName>
    </recommendedName>
</protein>
<accession>A0ABW4BEQ1</accession>
<evidence type="ECO:0000313" key="1">
    <source>
        <dbReference type="EMBL" id="MFD1398972.1"/>
    </source>
</evidence>